<dbReference type="EMBL" id="HBHQ01013121">
    <property type="protein sequence ID" value="CAD9816912.1"/>
    <property type="molecule type" value="Transcribed_RNA"/>
</dbReference>
<sequence length="338" mass="36608">MATRARLLLALCSPLATASSFCVPKISQRGIAISKQGRTWRTVSRAVVNSDADAAMSTHSKQSGPYGGDFAGMYATFSPLTGELVRVPENLVPESMIEWGQVPASLEVLLSEDFVGDDEQLERKTDQVLPAVGCGVDNLDMMRVTEMIQTSSMNVFEDQTAALEHNLSPLTNAPRIHTETTFSLPLALVPEEDDKKYAQRVRVTFDIQPTLKKLSSPVGVTVERQTSSTSSKGSIGVGGGLHGSTVMSLVGSDAINKPFAEGESVDIKDVFDDGEGTFTTLSLPGNIIVRYGADLGLEEILWQVEVSHISENAGTWTLVKRVYDAQNGERMDLEHMIE</sequence>
<protein>
    <submittedName>
        <fullName evidence="2">Uncharacterized protein</fullName>
    </submittedName>
</protein>
<proteinExistence type="predicted"/>
<keyword evidence="1" id="KW-0732">Signal</keyword>
<evidence type="ECO:0000313" key="2">
    <source>
        <dbReference type="EMBL" id="CAD9816912.1"/>
    </source>
</evidence>
<feature type="signal peptide" evidence="1">
    <location>
        <begin position="1"/>
        <end position="18"/>
    </location>
</feature>
<accession>A0A7S2XMT8</accession>
<name>A0A7S2XMT8_9STRA</name>
<reference evidence="2" key="1">
    <citation type="submission" date="2021-01" db="EMBL/GenBank/DDBJ databases">
        <authorList>
            <person name="Corre E."/>
            <person name="Pelletier E."/>
            <person name="Niang G."/>
            <person name="Scheremetjew M."/>
            <person name="Finn R."/>
            <person name="Kale V."/>
            <person name="Holt S."/>
            <person name="Cochrane G."/>
            <person name="Meng A."/>
            <person name="Brown T."/>
            <person name="Cohen L."/>
        </authorList>
    </citation>
    <scope>NUCLEOTIDE SEQUENCE</scope>
    <source>
        <strain evidence="2">CCMP2084</strain>
    </source>
</reference>
<feature type="chain" id="PRO_5031214111" evidence="1">
    <location>
        <begin position="19"/>
        <end position="338"/>
    </location>
</feature>
<evidence type="ECO:0000256" key="1">
    <source>
        <dbReference type="SAM" id="SignalP"/>
    </source>
</evidence>
<dbReference type="AlphaFoldDB" id="A0A7S2XMT8"/>
<organism evidence="2">
    <name type="scientific">Attheya septentrionalis</name>
    <dbReference type="NCBI Taxonomy" id="420275"/>
    <lineage>
        <taxon>Eukaryota</taxon>
        <taxon>Sar</taxon>
        <taxon>Stramenopiles</taxon>
        <taxon>Ochrophyta</taxon>
        <taxon>Bacillariophyta</taxon>
        <taxon>Coscinodiscophyceae</taxon>
        <taxon>Chaetocerotophycidae</taxon>
        <taxon>Chaetocerotales</taxon>
        <taxon>Attheyaceae</taxon>
        <taxon>Attheya</taxon>
    </lineage>
</organism>
<gene>
    <name evidence="2" type="ORF">ASEP1449_LOCUS8744</name>
</gene>